<evidence type="ECO:0000313" key="1">
    <source>
        <dbReference type="EMBL" id="KAL1849915.1"/>
    </source>
</evidence>
<comment type="caution">
    <text evidence="1">The sequence shown here is derived from an EMBL/GenBank/DDBJ whole genome shotgun (WGS) entry which is preliminary data.</text>
</comment>
<name>A0ABR3W0H3_9PEZI</name>
<organism evidence="1 2">
    <name type="scientific">Diaporthe australafricana</name>
    <dbReference type="NCBI Taxonomy" id="127596"/>
    <lineage>
        <taxon>Eukaryota</taxon>
        <taxon>Fungi</taxon>
        <taxon>Dikarya</taxon>
        <taxon>Ascomycota</taxon>
        <taxon>Pezizomycotina</taxon>
        <taxon>Sordariomycetes</taxon>
        <taxon>Sordariomycetidae</taxon>
        <taxon>Diaporthales</taxon>
        <taxon>Diaporthaceae</taxon>
        <taxon>Diaporthe</taxon>
    </lineage>
</organism>
<protein>
    <submittedName>
        <fullName evidence="1">Uncharacterized protein</fullName>
    </submittedName>
</protein>
<reference evidence="1 2" key="1">
    <citation type="journal article" date="2024" name="IMA Fungus">
        <title>IMA Genome - F19 : A genome assembly and annotation guide to empower mycologists, including annotated draft genome sequences of Ceratocystis pirilliformis, Diaporthe australafricana, Fusarium ophioides, Paecilomyces lecythidis, and Sporothrix stenoceras.</title>
        <authorList>
            <person name="Aylward J."/>
            <person name="Wilson A.M."/>
            <person name="Visagie C.M."/>
            <person name="Spraker J."/>
            <person name="Barnes I."/>
            <person name="Buitendag C."/>
            <person name="Ceriani C."/>
            <person name="Del Mar Angel L."/>
            <person name="du Plessis D."/>
            <person name="Fuchs T."/>
            <person name="Gasser K."/>
            <person name="Kramer D."/>
            <person name="Li W."/>
            <person name="Munsamy K."/>
            <person name="Piso A."/>
            <person name="Price J.L."/>
            <person name="Sonnekus B."/>
            <person name="Thomas C."/>
            <person name="van der Nest A."/>
            <person name="van Dijk A."/>
            <person name="van Heerden A."/>
            <person name="van Vuuren N."/>
            <person name="Yilmaz N."/>
            <person name="Duong T.A."/>
            <person name="van der Merwe N.A."/>
            <person name="Wingfield M.J."/>
            <person name="Wingfield B.D."/>
        </authorList>
    </citation>
    <scope>NUCLEOTIDE SEQUENCE [LARGE SCALE GENOMIC DNA]</scope>
    <source>
        <strain evidence="1 2">CMW 18300</strain>
    </source>
</reference>
<accession>A0ABR3W0H3</accession>
<evidence type="ECO:0000313" key="2">
    <source>
        <dbReference type="Proteomes" id="UP001583177"/>
    </source>
</evidence>
<proteinExistence type="predicted"/>
<sequence>MLKCKEHPHLSTTAEDIADKRMNMWKSVIGHLKQGWNIAILHEVSKILAFPECIACTDLAYEEQHVDVIERRPAWGEARRAALSNIGQRHDVLVCPAAAPPTTN</sequence>
<keyword evidence="2" id="KW-1185">Reference proteome</keyword>
<gene>
    <name evidence="1" type="ORF">Daus18300_013110</name>
</gene>
<dbReference type="Proteomes" id="UP001583177">
    <property type="component" value="Unassembled WGS sequence"/>
</dbReference>
<dbReference type="EMBL" id="JAWRVE010000193">
    <property type="protein sequence ID" value="KAL1849915.1"/>
    <property type="molecule type" value="Genomic_DNA"/>
</dbReference>